<evidence type="ECO:0000256" key="4">
    <source>
        <dbReference type="ARBA" id="ARBA00023242"/>
    </source>
</evidence>
<evidence type="ECO:0000313" key="6">
    <source>
        <dbReference type="EMBL" id="KAH7027591.1"/>
    </source>
</evidence>
<comment type="subcellular location">
    <subcellularLocation>
        <location evidence="1">Nucleus</location>
        <location evidence="1">Nucleolus</location>
    </subcellularLocation>
</comment>
<evidence type="ECO:0000256" key="1">
    <source>
        <dbReference type="ARBA" id="ARBA00004604"/>
    </source>
</evidence>
<sequence>MAPVVPSAKRRTLRAKLAAKSGSGVYAPRKTPRPDAVETSDSFINSKKDKRLVKHSAFVSRIEKSGVQKKALKRRRPGKKLVTNMESLADALPDLLADGETEEGLQQLREGKIRHKSLKSRKGALKRKEKIVKGEVERFGVNMARLNAVPQQPTSGAMDVEASGSNPSSQGNGGAAVPATTSSRFAALRGFISATMEQNPQFLEKKPAK</sequence>
<dbReference type="GO" id="GO:0000462">
    <property type="term" value="P:maturation of SSU-rRNA from tricistronic rRNA transcript (SSU-rRNA, 5.8S rRNA, LSU-rRNA)"/>
    <property type="evidence" value="ECO:0007669"/>
    <property type="project" value="InterPro"/>
</dbReference>
<dbReference type="InterPro" id="IPR028160">
    <property type="entry name" value="Slx9-like"/>
</dbReference>
<protein>
    <recommendedName>
        <fullName evidence="3">Ribosome biogenesis protein SLX9</fullName>
    </recommendedName>
</protein>
<keyword evidence="4" id="KW-0539">Nucleus</keyword>
<evidence type="ECO:0000256" key="3">
    <source>
        <dbReference type="ARBA" id="ARBA00021321"/>
    </source>
</evidence>
<dbReference type="RefSeq" id="XP_046010390.1">
    <property type="nucleotide sequence ID" value="XM_046156982.1"/>
</dbReference>
<keyword evidence="7" id="KW-1185">Reference proteome</keyword>
<name>A0A9P8Y4T9_9PEZI</name>
<comment type="caution">
    <text evidence="6">The sequence shown here is derived from an EMBL/GenBank/DDBJ whole genome shotgun (WGS) entry which is preliminary data.</text>
</comment>
<dbReference type="GO" id="GO:0030688">
    <property type="term" value="C:preribosome, small subunit precursor"/>
    <property type="evidence" value="ECO:0007669"/>
    <property type="project" value="InterPro"/>
</dbReference>
<evidence type="ECO:0000256" key="2">
    <source>
        <dbReference type="ARBA" id="ARBA00011022"/>
    </source>
</evidence>
<dbReference type="AlphaFoldDB" id="A0A9P8Y4T9"/>
<reference evidence="6" key="1">
    <citation type="journal article" date="2021" name="Nat. Commun.">
        <title>Genetic determinants of endophytism in the Arabidopsis root mycobiome.</title>
        <authorList>
            <person name="Mesny F."/>
            <person name="Miyauchi S."/>
            <person name="Thiergart T."/>
            <person name="Pickel B."/>
            <person name="Atanasova L."/>
            <person name="Karlsson M."/>
            <person name="Huettel B."/>
            <person name="Barry K.W."/>
            <person name="Haridas S."/>
            <person name="Chen C."/>
            <person name="Bauer D."/>
            <person name="Andreopoulos W."/>
            <person name="Pangilinan J."/>
            <person name="LaButti K."/>
            <person name="Riley R."/>
            <person name="Lipzen A."/>
            <person name="Clum A."/>
            <person name="Drula E."/>
            <person name="Henrissat B."/>
            <person name="Kohler A."/>
            <person name="Grigoriev I.V."/>
            <person name="Martin F.M."/>
            <person name="Hacquard S."/>
        </authorList>
    </citation>
    <scope>NUCLEOTIDE SEQUENCE</scope>
    <source>
        <strain evidence="6">MPI-CAGE-CH-0230</strain>
    </source>
</reference>
<accession>A0A9P8Y4T9</accession>
<gene>
    <name evidence="6" type="ORF">B0I36DRAFT_351104</name>
</gene>
<dbReference type="GO" id="GO:0030686">
    <property type="term" value="C:90S preribosome"/>
    <property type="evidence" value="ECO:0007669"/>
    <property type="project" value="InterPro"/>
</dbReference>
<comment type="similarity">
    <text evidence="2">Belongs to the SLX9 family.</text>
</comment>
<dbReference type="OrthoDB" id="5429132at2759"/>
<dbReference type="Pfam" id="PF15341">
    <property type="entry name" value="SLX9"/>
    <property type="match status" value="1"/>
</dbReference>
<dbReference type="EMBL" id="JAGTJQ010000007">
    <property type="protein sequence ID" value="KAH7027591.1"/>
    <property type="molecule type" value="Genomic_DNA"/>
</dbReference>
<feature type="region of interest" description="Disordered" evidence="5">
    <location>
        <begin position="150"/>
        <end position="180"/>
    </location>
</feature>
<proteinExistence type="inferred from homology"/>
<evidence type="ECO:0000256" key="5">
    <source>
        <dbReference type="SAM" id="MobiDB-lite"/>
    </source>
</evidence>
<dbReference type="GeneID" id="70186528"/>
<dbReference type="GO" id="GO:0005730">
    <property type="term" value="C:nucleolus"/>
    <property type="evidence" value="ECO:0007669"/>
    <property type="project" value="UniProtKB-SubCell"/>
</dbReference>
<feature type="region of interest" description="Disordered" evidence="5">
    <location>
        <begin position="1"/>
        <end position="40"/>
    </location>
</feature>
<evidence type="ECO:0000313" key="7">
    <source>
        <dbReference type="Proteomes" id="UP000756346"/>
    </source>
</evidence>
<organism evidence="6 7">
    <name type="scientific">Microdochium trichocladiopsis</name>
    <dbReference type="NCBI Taxonomy" id="1682393"/>
    <lineage>
        <taxon>Eukaryota</taxon>
        <taxon>Fungi</taxon>
        <taxon>Dikarya</taxon>
        <taxon>Ascomycota</taxon>
        <taxon>Pezizomycotina</taxon>
        <taxon>Sordariomycetes</taxon>
        <taxon>Xylariomycetidae</taxon>
        <taxon>Xylariales</taxon>
        <taxon>Microdochiaceae</taxon>
        <taxon>Microdochium</taxon>
    </lineage>
</organism>
<dbReference type="Proteomes" id="UP000756346">
    <property type="component" value="Unassembled WGS sequence"/>
</dbReference>